<evidence type="ECO:0000313" key="1">
    <source>
        <dbReference type="EMBL" id="TLM78586.1"/>
    </source>
</evidence>
<gene>
    <name evidence="1" type="ORF">FDY93_04780</name>
</gene>
<dbReference type="Proteomes" id="UP000306791">
    <property type="component" value="Unassembled WGS sequence"/>
</dbReference>
<dbReference type="PANTHER" id="PTHR30451">
    <property type="entry name" value="OUTER MEMBRANE USHER PROTEIN"/>
    <property type="match status" value="1"/>
</dbReference>
<dbReference type="PANTHER" id="PTHR30451:SF5">
    <property type="entry name" value="SLR0019 PROTEIN"/>
    <property type="match status" value="1"/>
</dbReference>
<organism evidence="1 2">
    <name type="scientific">Microbulbifer harenosus</name>
    <dbReference type="NCBI Taxonomy" id="2576840"/>
    <lineage>
        <taxon>Bacteria</taxon>
        <taxon>Pseudomonadati</taxon>
        <taxon>Pseudomonadota</taxon>
        <taxon>Gammaproteobacteria</taxon>
        <taxon>Cellvibrionales</taxon>
        <taxon>Microbulbiferaceae</taxon>
        <taxon>Microbulbifer</taxon>
    </lineage>
</organism>
<dbReference type="InterPro" id="IPR042186">
    <property type="entry name" value="FimD_plug_dom"/>
</dbReference>
<keyword evidence="2" id="KW-1185">Reference proteome</keyword>
<evidence type="ECO:0000313" key="2">
    <source>
        <dbReference type="Proteomes" id="UP000306791"/>
    </source>
</evidence>
<accession>A0ABY2UKM1</accession>
<dbReference type="EMBL" id="VANI01000005">
    <property type="protein sequence ID" value="TLM78586.1"/>
    <property type="molecule type" value="Genomic_DNA"/>
</dbReference>
<protein>
    <submittedName>
        <fullName evidence="1">Fimbrial biogenesis outer membrane usher protein</fullName>
    </submittedName>
</protein>
<comment type="caution">
    <text evidence="1">The sequence shown here is derived from an EMBL/GenBank/DDBJ whole genome shotgun (WGS) entry which is preliminary data.</text>
</comment>
<name>A0ABY2UKM1_9GAMM</name>
<dbReference type="Pfam" id="PF00577">
    <property type="entry name" value="Usher"/>
    <property type="match status" value="1"/>
</dbReference>
<sequence length="843" mass="93596">MCYPVAAGFGRCQKTLSLPRRTSRETCDWKHCSMASPPRFRCNNNYCGRLPKRVLIGLLAGALAISAEAGSRLQHHMLAADDADTFLPAVHREQDLYLEAFYGETTTRLIVHAQLRDNRLFVIVGDLQEIGLQLPEEDPTGWIALDSLPGLAYRYDVPTQSLVLHAPPSLRQGQHLGYRPPPPVEVRRDHGLLFSYDFYGRHWQGRSNTSLGTSLNWFGDYGSLQVSGVSRSGDEDIGYRRLDSYWTYSDPQQLWTWTAGDLISGGHSWSRPVRMAGLQWRRNFGVRPDLITLPVPRFDGSAALPSTVELYVNNILQYDNAVDSGPFVLDALPRIGGAGMATLVVTDALGRTTETSAPLYVDHRRLAPGLSDFSLEAGVLRTDFEGGWNDYGEHPVASASWLQGVTGAFTFEAHAELAEDLGLTGIGGVWSPGGRWGLASASLAYSDGQVPGENDKSGHQYSLGYQWIGPVVGFDLQTLRRSRGYRDLADMDTDRTLTERWLNAQDRATVWLQMGRGSFGYSYLRRRDHRAPFLPREFFSTHSLSWTQNIGRRLSVSAALFKDDENGSGGSLTFSVPLQHLAYLSVGVQRRSDGDNEPRALLRRTAPYDGGWGWWLQGGDIDGDYGQAAIETRGRYMEARAGLDWDRDEHGYFLEAGGSVAVMDRQLIASRRIHDAFALVYTGVEDIPILSENRLYGHTDDKGYLLIPDLRGWQRNRIGIDPDQLAANFLVNELEQFAIPADHAGQFVVFPVAQMQPAIITLLDQSGRAVNAGSGATLYQENASRAVPVGFDGEVYLEDISGGARIEVRQRERVCNYTINPIAEPATVFTRLRLSPQDCMEVP</sequence>
<reference evidence="1 2" key="1">
    <citation type="submission" date="2019-05" db="EMBL/GenBank/DDBJ databases">
        <title>Microbulbifer harenosus sp. nov., an alginate-degrading bacterium isolated from coastal sand.</title>
        <authorList>
            <person name="Huang H."/>
            <person name="Mo K."/>
            <person name="Bao S."/>
        </authorList>
    </citation>
    <scope>NUCLEOTIDE SEQUENCE [LARGE SCALE GENOMIC DNA]</scope>
    <source>
        <strain evidence="1 2">HB161719</strain>
    </source>
</reference>
<proteinExistence type="predicted"/>
<dbReference type="InterPro" id="IPR000015">
    <property type="entry name" value="Fimb_usher"/>
</dbReference>
<dbReference type="Gene3D" id="2.60.40.3110">
    <property type="match status" value="1"/>
</dbReference>
<dbReference type="Gene3D" id="2.60.40.2610">
    <property type="entry name" value="Outer membrane usher protein FimD, plug domain"/>
    <property type="match status" value="1"/>
</dbReference>